<evidence type="ECO:0000313" key="2">
    <source>
        <dbReference type="Proteomes" id="UP000189935"/>
    </source>
</evidence>
<accession>A0A1M6UJG5</accession>
<protein>
    <submittedName>
        <fullName evidence="1">Uncharacterized protein</fullName>
    </submittedName>
</protein>
<dbReference type="AlphaFoldDB" id="A0A1M6UJG5"/>
<organism evidence="1 2">
    <name type="scientific">Bradyrhizobium lablabi</name>
    <dbReference type="NCBI Taxonomy" id="722472"/>
    <lineage>
        <taxon>Bacteria</taxon>
        <taxon>Pseudomonadati</taxon>
        <taxon>Pseudomonadota</taxon>
        <taxon>Alphaproteobacteria</taxon>
        <taxon>Hyphomicrobiales</taxon>
        <taxon>Nitrobacteraceae</taxon>
        <taxon>Bradyrhizobium</taxon>
    </lineage>
</organism>
<dbReference type="Proteomes" id="UP000189935">
    <property type="component" value="Chromosome I"/>
</dbReference>
<dbReference type="InterPro" id="IPR046603">
    <property type="entry name" value="DUF6662"/>
</dbReference>
<sequence>MHDRYTPQIARIANATAAPERRKRWRTSVAFAAILSLVSFAASAEESMFAYVYTTDLLPQGAKEVEQWMTWRHQKIAGTYDQIEGRTEFEYGLTDRLQVALYLNYNWTQAYHNGPFGATTPPEQFADFYPGPDDHFNKARLVGVSGEAIYRILSPYTDVFGLALYTEPTVGKNFFEVENKIIVQKNFLDDLLTVAFNFTYAPEFRNLLDPADPTGTATSWQEETDINYALAVSYRFVENWSAGFEFVNEHEYNGFVFNHESNSGYYLGPTLHYGGERFFVTMTALWQMPWATAHSDTVPGALVNGYILDNDFEKFRFRLKAGYTF</sequence>
<dbReference type="EMBL" id="LT670844">
    <property type="protein sequence ID" value="SHK69317.1"/>
    <property type="molecule type" value="Genomic_DNA"/>
</dbReference>
<reference evidence="1 2" key="1">
    <citation type="submission" date="2016-11" db="EMBL/GenBank/DDBJ databases">
        <authorList>
            <person name="Jaros S."/>
            <person name="Januszkiewicz K."/>
            <person name="Wedrychowicz H."/>
        </authorList>
    </citation>
    <scope>NUCLEOTIDE SEQUENCE [LARGE SCALE GENOMIC DNA]</scope>
    <source>
        <strain evidence="1 2">GAS499</strain>
    </source>
</reference>
<dbReference type="RefSeq" id="WP_197688356.1">
    <property type="nucleotide sequence ID" value="NZ_LT670844.1"/>
</dbReference>
<gene>
    <name evidence="1" type="ORF">SAMN05444159_3931</name>
</gene>
<proteinExistence type="predicted"/>
<evidence type="ECO:0000313" key="1">
    <source>
        <dbReference type="EMBL" id="SHK69317.1"/>
    </source>
</evidence>
<dbReference type="Pfam" id="PF20367">
    <property type="entry name" value="DUF6662"/>
    <property type="match status" value="1"/>
</dbReference>
<name>A0A1M6UJG5_9BRAD</name>